<gene>
    <name evidence="1" type="ORF">SU32_05640</name>
</gene>
<dbReference type="PATRIC" id="fig|1514904.3.peg.3154"/>
<dbReference type="SUPFAM" id="SSF49482">
    <property type="entry name" value="Aromatic compound dioxygenase"/>
    <property type="match status" value="1"/>
</dbReference>
<dbReference type="PANTHER" id="PTHR33711:SF9">
    <property type="entry name" value="PROTOCATECHUATE 3,4-DIOXYGENASE ALPHA CHAIN"/>
    <property type="match status" value="1"/>
</dbReference>
<evidence type="ECO:0000313" key="1">
    <source>
        <dbReference type="EMBL" id="KPB01981.1"/>
    </source>
</evidence>
<comment type="caution">
    <text evidence="1">The sequence shown here is derived from an EMBL/GenBank/DDBJ whole genome shotgun (WGS) entry which is preliminary data.</text>
</comment>
<proteinExistence type="predicted"/>
<evidence type="ECO:0000313" key="2">
    <source>
        <dbReference type="Proteomes" id="UP000038011"/>
    </source>
</evidence>
<dbReference type="PANTHER" id="PTHR33711">
    <property type="entry name" value="DIOXYGENASE, PUTATIVE (AFU_ORTHOLOGUE AFUA_2G02910)-RELATED"/>
    <property type="match status" value="1"/>
</dbReference>
<sequence length="181" mass="20442">MQLPLRETASQTAGPYVHIGCLPNMAGIKGVFDQDLTSYGSRKSGDTIKIRGHVIDGDGQICRDMMLEFWQSRNGGKGLWQRYATDLETGLYEVEIEFPSEMRDVEGNEISPFIAVWIVARGINIGLSTRIYLSEPDNDKQFSLIDEKRRHTLIAKPLELAGEYQFDIHLQGGQETVFFDI</sequence>
<dbReference type="STRING" id="1514904.SU32_05640"/>
<dbReference type="Gene3D" id="2.60.130.10">
    <property type="entry name" value="Aromatic compound dioxygenase"/>
    <property type="match status" value="1"/>
</dbReference>
<name>A0A0N0VM46_9HYPH</name>
<dbReference type="GO" id="GO:0005506">
    <property type="term" value="F:iron ion binding"/>
    <property type="evidence" value="ECO:0007669"/>
    <property type="project" value="InterPro"/>
</dbReference>
<dbReference type="InterPro" id="IPR015889">
    <property type="entry name" value="Intradiol_dOase_core"/>
</dbReference>
<protein>
    <recommendedName>
        <fullName evidence="3">Protocatechuate 3,4-dioxygenase</fullName>
    </recommendedName>
</protein>
<dbReference type="Proteomes" id="UP000038011">
    <property type="component" value="Unassembled WGS sequence"/>
</dbReference>
<accession>A0A0N0VM46</accession>
<dbReference type="GO" id="GO:0016702">
    <property type="term" value="F:oxidoreductase activity, acting on single donors with incorporation of molecular oxygen, incorporation of two atoms of oxygen"/>
    <property type="evidence" value="ECO:0007669"/>
    <property type="project" value="InterPro"/>
</dbReference>
<evidence type="ECO:0008006" key="3">
    <source>
        <dbReference type="Google" id="ProtNLM"/>
    </source>
</evidence>
<keyword evidence="2" id="KW-1185">Reference proteome</keyword>
<dbReference type="InterPro" id="IPR050770">
    <property type="entry name" value="Intradiol_RC_Dioxygenase"/>
</dbReference>
<organism evidence="1 2">
    <name type="scientific">Ahrensia marina</name>
    <dbReference type="NCBI Taxonomy" id="1514904"/>
    <lineage>
        <taxon>Bacteria</taxon>
        <taxon>Pseudomonadati</taxon>
        <taxon>Pseudomonadota</taxon>
        <taxon>Alphaproteobacteria</taxon>
        <taxon>Hyphomicrobiales</taxon>
        <taxon>Ahrensiaceae</taxon>
        <taxon>Ahrensia</taxon>
    </lineage>
</organism>
<reference evidence="1 2" key="1">
    <citation type="submission" date="2015-01" db="EMBL/GenBank/DDBJ databases">
        <title>Ahrensia donghaiensis sp. nov., a novel dimethylsulphoniopropionate-cleavage bacterium isolated from seawater and emended descriptions of the genus Ahrensia and Ahrensia kielensis.</title>
        <authorList>
            <person name="Liu J."/>
        </authorList>
    </citation>
    <scope>NUCLEOTIDE SEQUENCE [LARGE SCALE GENOMIC DNA]</scope>
    <source>
        <strain evidence="1 2">LZD062</strain>
    </source>
</reference>
<dbReference type="AlphaFoldDB" id="A0A0N0VM46"/>
<dbReference type="EMBL" id="JXMU01000007">
    <property type="protein sequence ID" value="KPB01981.1"/>
    <property type="molecule type" value="Genomic_DNA"/>
</dbReference>